<name>A0AAJ6AF32_9MICC</name>
<organism evidence="1 2">
    <name type="scientific">Auritidibacter ignavus</name>
    <dbReference type="NCBI Taxonomy" id="678932"/>
    <lineage>
        <taxon>Bacteria</taxon>
        <taxon>Bacillati</taxon>
        <taxon>Actinomycetota</taxon>
        <taxon>Actinomycetes</taxon>
        <taxon>Micrococcales</taxon>
        <taxon>Micrococcaceae</taxon>
        <taxon>Auritidibacter</taxon>
    </lineage>
</organism>
<accession>A0AAJ6AF32</accession>
<dbReference type="RefSeq" id="WP_279674335.1">
    <property type="nucleotide sequence ID" value="NZ_CP122566.1"/>
</dbReference>
<keyword evidence="2" id="KW-1185">Reference proteome</keyword>
<dbReference type="AlphaFoldDB" id="A0AAJ6AF32"/>
<proteinExistence type="predicted"/>
<evidence type="ECO:0000313" key="2">
    <source>
        <dbReference type="Proteomes" id="UP001224674"/>
    </source>
</evidence>
<reference evidence="1 2" key="1">
    <citation type="submission" date="2023-03" db="EMBL/GenBank/DDBJ databases">
        <title>Complete genome sequences of several Auritidibacter ignavus strains isolated from ear infections.</title>
        <authorList>
            <person name="Baehr T."/>
            <person name="Baumhoegger A.M."/>
        </authorList>
    </citation>
    <scope>NUCLEOTIDE SEQUENCE [LARGE SCALE GENOMIC DNA]</scope>
    <source>
        <strain evidence="1 2">BABAE-6</strain>
    </source>
</reference>
<sequence length="331" mass="35900">MSEDYQTAPENSVWAISTGGVGHDPADARAMVFIGTNGESGLVASGGGDLTVTPGKSDHVRVHPCSVVARSRYPGRVDESYAFRVKRALDVKIRPAASSPASGRTDAIILRVHDPVIEGATVPDTAEALQDYNYWSVDVIEGIPGSVAKTEEAIGAYKRIDYPFVLIGTVIIRASQSAVDVTTFSANMIMPRTYTPPPIIHKPSKRFKTTQTGSYYEDMSAPLRFDVPEWARWATFDVIIAGFHLAGNNGRGKISAYTMSRALPSSEWNMDLSDGGSRSTQFTGGRVSVSEQLRGTSQTLVLRVSNELRGSTVTIDEKSIIKISITFHEVR</sequence>
<gene>
    <name evidence="1" type="ORF">QDX21_07040</name>
</gene>
<protein>
    <submittedName>
        <fullName evidence="1">Uncharacterized protein</fullName>
    </submittedName>
</protein>
<dbReference type="Proteomes" id="UP001224674">
    <property type="component" value="Chromosome"/>
</dbReference>
<evidence type="ECO:0000313" key="1">
    <source>
        <dbReference type="EMBL" id="WGH92090.1"/>
    </source>
</evidence>
<dbReference type="EMBL" id="CP122566">
    <property type="protein sequence ID" value="WGH92090.1"/>
    <property type="molecule type" value="Genomic_DNA"/>
</dbReference>